<reference evidence="2 3" key="1">
    <citation type="journal article" date="2015" name="Genome Biol. Evol.">
        <title>The genome of winter moth (Operophtera brumata) provides a genomic perspective on sexual dimorphism and phenology.</title>
        <authorList>
            <person name="Derks M.F."/>
            <person name="Smit S."/>
            <person name="Salis L."/>
            <person name="Schijlen E."/>
            <person name="Bossers A."/>
            <person name="Mateman C."/>
            <person name="Pijl A.S."/>
            <person name="de Ridder D."/>
            <person name="Groenen M.A."/>
            <person name="Visser M.E."/>
            <person name="Megens H.J."/>
        </authorList>
    </citation>
    <scope>NUCLEOTIDE SEQUENCE [LARGE SCALE GENOMIC DNA]</scope>
    <source>
        <strain evidence="2">WM2013NL</strain>
        <tissue evidence="2">Head and thorax</tissue>
    </source>
</reference>
<evidence type="ECO:0000256" key="1">
    <source>
        <dbReference type="SAM" id="Phobius"/>
    </source>
</evidence>
<gene>
    <name evidence="2" type="ORF">OBRU01_10080</name>
</gene>
<keyword evidence="1" id="KW-0472">Membrane</keyword>
<organism evidence="2 3">
    <name type="scientific">Operophtera brumata</name>
    <name type="common">Winter moth</name>
    <name type="synonym">Phalaena brumata</name>
    <dbReference type="NCBI Taxonomy" id="104452"/>
    <lineage>
        <taxon>Eukaryota</taxon>
        <taxon>Metazoa</taxon>
        <taxon>Ecdysozoa</taxon>
        <taxon>Arthropoda</taxon>
        <taxon>Hexapoda</taxon>
        <taxon>Insecta</taxon>
        <taxon>Pterygota</taxon>
        <taxon>Neoptera</taxon>
        <taxon>Endopterygota</taxon>
        <taxon>Lepidoptera</taxon>
        <taxon>Glossata</taxon>
        <taxon>Ditrysia</taxon>
        <taxon>Geometroidea</taxon>
        <taxon>Geometridae</taxon>
        <taxon>Larentiinae</taxon>
        <taxon>Operophtera</taxon>
    </lineage>
</organism>
<accession>A0A0L7LF68</accession>
<keyword evidence="1" id="KW-0812">Transmembrane</keyword>
<evidence type="ECO:0000313" key="3">
    <source>
        <dbReference type="Proteomes" id="UP000037510"/>
    </source>
</evidence>
<dbReference type="AlphaFoldDB" id="A0A0L7LF68"/>
<evidence type="ECO:0000313" key="2">
    <source>
        <dbReference type="EMBL" id="KOB74029.1"/>
    </source>
</evidence>
<name>A0A0L7LF68_OPEBR</name>
<dbReference type="EMBL" id="JTDY01001380">
    <property type="protein sequence ID" value="KOB74029.1"/>
    <property type="molecule type" value="Genomic_DNA"/>
</dbReference>
<protein>
    <submittedName>
        <fullName evidence="2">Uncharacterized protein</fullName>
    </submittedName>
</protein>
<proteinExistence type="predicted"/>
<dbReference type="Proteomes" id="UP000037510">
    <property type="component" value="Unassembled WGS sequence"/>
</dbReference>
<comment type="caution">
    <text evidence="2">The sequence shown here is derived from an EMBL/GenBank/DDBJ whole genome shotgun (WGS) entry which is preliminary data.</text>
</comment>
<keyword evidence="1" id="KW-1133">Transmembrane helix</keyword>
<keyword evidence="3" id="KW-1185">Reference proteome</keyword>
<feature type="transmembrane region" description="Helical" evidence="1">
    <location>
        <begin position="6"/>
        <end position="27"/>
    </location>
</feature>
<sequence>MWEYLAILLIGFWLGVAIFLYISCYWLDELLDLPPLRNGSQSSASSRPSSGASNAHVHLKRLVNRVVEEAASLPALARYAAEPHTPTIESSTYEDLLASAILNKVICIHRFQRSRDRLRQNSNVPNSATVLRATFDFLTIISPDLPPLRNGSQSSASSRPSSGASNAHVHLKRLVNRVVEEAASLPALARYAAEPHTPTIESSTYEDLLASAILNKNASELCSAVRDAGSIIRVE</sequence>